<accession>A0ABD0LPR9</accession>
<dbReference type="GO" id="GO:0016020">
    <property type="term" value="C:membrane"/>
    <property type="evidence" value="ECO:0007669"/>
    <property type="project" value="UniProtKB-SubCell"/>
</dbReference>
<evidence type="ECO:0000313" key="5">
    <source>
        <dbReference type="EMBL" id="KAK7501545.1"/>
    </source>
</evidence>
<feature type="transmembrane region" description="Helical" evidence="3">
    <location>
        <begin position="655"/>
        <end position="678"/>
    </location>
</feature>
<feature type="domain" description="Major facilitator superfamily (MFS) profile" evidence="4">
    <location>
        <begin position="564"/>
        <end position="764"/>
    </location>
</feature>
<feature type="transmembrane region" description="Helical" evidence="3">
    <location>
        <begin position="601"/>
        <end position="621"/>
    </location>
</feature>
<dbReference type="PROSITE" id="PS50850">
    <property type="entry name" value="MFS"/>
    <property type="match status" value="1"/>
</dbReference>
<feature type="transmembrane region" description="Helical" evidence="3">
    <location>
        <begin position="466"/>
        <end position="485"/>
    </location>
</feature>
<feature type="compositionally biased region" description="Low complexity" evidence="2">
    <location>
        <begin position="213"/>
        <end position="224"/>
    </location>
</feature>
<feature type="compositionally biased region" description="Basic and acidic residues" evidence="2">
    <location>
        <begin position="1"/>
        <end position="10"/>
    </location>
</feature>
<feature type="compositionally biased region" description="Polar residues" evidence="2">
    <location>
        <begin position="103"/>
        <end position="118"/>
    </location>
</feature>
<feature type="region of interest" description="Disordered" evidence="2">
    <location>
        <begin position="1"/>
        <end position="311"/>
    </location>
</feature>
<reference evidence="5 6" key="1">
    <citation type="journal article" date="2023" name="Sci. Data">
        <title>Genome assembly of the Korean intertidal mud-creeper Batillaria attramentaria.</title>
        <authorList>
            <person name="Patra A.K."/>
            <person name="Ho P.T."/>
            <person name="Jun S."/>
            <person name="Lee S.J."/>
            <person name="Kim Y."/>
            <person name="Won Y.J."/>
        </authorList>
    </citation>
    <scope>NUCLEOTIDE SEQUENCE [LARGE SCALE GENOMIC DNA]</scope>
    <source>
        <strain evidence="5">Wonlab-2016</strain>
    </source>
</reference>
<comment type="caution">
    <text evidence="5">The sequence shown here is derived from an EMBL/GenBank/DDBJ whole genome shotgun (WGS) entry which is preliminary data.</text>
</comment>
<comment type="subcellular location">
    <subcellularLocation>
        <location evidence="1">Membrane</location>
        <topology evidence="1">Multi-pass membrane protein</topology>
    </subcellularLocation>
</comment>
<feature type="transmembrane region" description="Helical" evidence="3">
    <location>
        <begin position="718"/>
        <end position="740"/>
    </location>
</feature>
<dbReference type="EMBL" id="JACVVK020000031">
    <property type="protein sequence ID" value="KAK7501545.1"/>
    <property type="molecule type" value="Genomic_DNA"/>
</dbReference>
<evidence type="ECO:0000256" key="2">
    <source>
        <dbReference type="SAM" id="MobiDB-lite"/>
    </source>
</evidence>
<feature type="transmembrane region" description="Helical" evidence="3">
    <location>
        <begin position="329"/>
        <end position="354"/>
    </location>
</feature>
<protein>
    <recommendedName>
        <fullName evidence="4">Major facilitator superfamily (MFS) profile domain-containing protein</fullName>
    </recommendedName>
</protein>
<dbReference type="InterPro" id="IPR050327">
    <property type="entry name" value="Proton-linked_MCT"/>
</dbReference>
<keyword evidence="6" id="KW-1185">Reference proteome</keyword>
<feature type="transmembrane region" description="Helical" evidence="3">
    <location>
        <begin position="406"/>
        <end position="427"/>
    </location>
</feature>
<feature type="transmembrane region" description="Helical" evidence="3">
    <location>
        <begin position="374"/>
        <end position="394"/>
    </location>
</feature>
<keyword evidence="3" id="KW-1133">Transmembrane helix</keyword>
<dbReference type="Pfam" id="PF07690">
    <property type="entry name" value="MFS_1"/>
    <property type="match status" value="1"/>
</dbReference>
<dbReference type="InterPro" id="IPR020846">
    <property type="entry name" value="MFS_dom"/>
</dbReference>
<evidence type="ECO:0000259" key="4">
    <source>
        <dbReference type="PROSITE" id="PS50850"/>
    </source>
</evidence>
<feature type="compositionally biased region" description="Basic and acidic residues" evidence="2">
    <location>
        <begin position="163"/>
        <end position="175"/>
    </location>
</feature>
<evidence type="ECO:0000256" key="1">
    <source>
        <dbReference type="ARBA" id="ARBA00004141"/>
    </source>
</evidence>
<feature type="compositionally biased region" description="Basic and acidic residues" evidence="2">
    <location>
        <begin position="298"/>
        <end position="311"/>
    </location>
</feature>
<feature type="transmembrane region" description="Helical" evidence="3">
    <location>
        <begin position="633"/>
        <end position="649"/>
    </location>
</feature>
<sequence>MPLDEQRGKTEEEDSCQQDRNHAGVSSGSSSHSGMDTNDAPSQHMDTGQEEHMDTGQGEHMDTGQKEALQNHMQDEYAGQASDDDTRQMEKHLHHSQRKVEEQQGSTPQEAELTTDTQGKYIEGNGEGLETTHGRRQQTDKDYNDTYPARAETTEHQQQTQQLDERREDTQHEAEQQTYTQGKDTEENGEVLEITHGRRTQMDTGNKDACPVEAEIVEYQQQEQQEGEQQEAEQPTDTQGKDTKENGEGQQITYGRREKTDIRFKDACPAKAGTAGHQQDTQQVDKQHESTQQEVEQPTDKQGKHADTEDRNGQAKFDTAAMSHLDGGWAWVVCFASMYAYGTVTTLIRSFGIIYVEVLDQLSGVGVVSFKTSWVGSLSAGLIFLMSVPAGVLCDRLGIRKVTLCGGLMAFVGMLSSSFVTDLVLLYLTYGQVSRHSGLILGVGMGLTLTPSLAILGLYFKRRLGLANAIVTAGTTALSVTYVLLLPKLFDVLGLKFTLLCLSGAVFLLLPCALTRRPVTVQQTATIVVRPDVTSETPSPEQNGSDSSVSRQKLFNTRIWRNKRYVLWVAACAVASFGQFPPLVHLVKHSNDLFPSSDGNLVLFCMNVSSAVSRVIFGILVDRKNFSRVHVHGLGYLLMGVSTACTPLADTFIALLVLSCIYGLGDGIFSCLLGPIAVQLVGPQDTSQALGCLFGLVSLGMTLGPPLAGILYDFLGSYTIAFHTAGTLLLIGGLLLCLVFPRQEKVYCSDLHFYPPRALLWYFE</sequence>
<dbReference type="Proteomes" id="UP001519460">
    <property type="component" value="Unassembled WGS sequence"/>
</dbReference>
<dbReference type="PANTHER" id="PTHR11360:SF251">
    <property type="entry name" value="MAJOR FACILITATOR SUPERFAMILY (MFS) PROFILE DOMAIN-CONTAINING PROTEIN"/>
    <property type="match status" value="1"/>
</dbReference>
<evidence type="ECO:0000256" key="3">
    <source>
        <dbReference type="SAM" id="Phobius"/>
    </source>
</evidence>
<feature type="compositionally biased region" description="Low complexity" evidence="2">
    <location>
        <begin position="24"/>
        <end position="34"/>
    </location>
</feature>
<feature type="compositionally biased region" description="Basic and acidic residues" evidence="2">
    <location>
        <begin position="47"/>
        <end position="65"/>
    </location>
</feature>
<dbReference type="PANTHER" id="PTHR11360">
    <property type="entry name" value="MONOCARBOXYLATE TRANSPORTER"/>
    <property type="match status" value="1"/>
</dbReference>
<dbReference type="AlphaFoldDB" id="A0ABD0LPR9"/>
<dbReference type="SUPFAM" id="SSF103473">
    <property type="entry name" value="MFS general substrate transporter"/>
    <property type="match status" value="1"/>
</dbReference>
<proteinExistence type="predicted"/>
<name>A0ABD0LPR9_9CAEN</name>
<feature type="compositionally biased region" description="Basic and acidic residues" evidence="2">
    <location>
        <begin position="130"/>
        <end position="144"/>
    </location>
</feature>
<evidence type="ECO:0000313" key="6">
    <source>
        <dbReference type="Proteomes" id="UP001519460"/>
    </source>
</evidence>
<feature type="transmembrane region" description="Helical" evidence="3">
    <location>
        <begin position="690"/>
        <end position="712"/>
    </location>
</feature>
<organism evidence="5 6">
    <name type="scientific">Batillaria attramentaria</name>
    <dbReference type="NCBI Taxonomy" id="370345"/>
    <lineage>
        <taxon>Eukaryota</taxon>
        <taxon>Metazoa</taxon>
        <taxon>Spiralia</taxon>
        <taxon>Lophotrochozoa</taxon>
        <taxon>Mollusca</taxon>
        <taxon>Gastropoda</taxon>
        <taxon>Caenogastropoda</taxon>
        <taxon>Sorbeoconcha</taxon>
        <taxon>Cerithioidea</taxon>
        <taxon>Batillariidae</taxon>
        <taxon>Batillaria</taxon>
    </lineage>
</organism>
<feature type="compositionally biased region" description="Polar residues" evidence="2">
    <location>
        <begin position="35"/>
        <end position="46"/>
    </location>
</feature>
<feature type="transmembrane region" description="Helical" evidence="3">
    <location>
        <begin position="497"/>
        <end position="514"/>
    </location>
</feature>
<keyword evidence="3" id="KW-0812">Transmembrane</keyword>
<keyword evidence="3" id="KW-0472">Membrane</keyword>
<dbReference type="Gene3D" id="1.20.1250.20">
    <property type="entry name" value="MFS general substrate transporter like domains"/>
    <property type="match status" value="2"/>
</dbReference>
<feature type="compositionally biased region" description="Basic and acidic residues" evidence="2">
    <location>
        <begin position="255"/>
        <end position="268"/>
    </location>
</feature>
<feature type="transmembrane region" description="Helical" evidence="3">
    <location>
        <begin position="439"/>
        <end position="459"/>
    </location>
</feature>
<feature type="transmembrane region" description="Helical" evidence="3">
    <location>
        <begin position="565"/>
        <end position="581"/>
    </location>
</feature>
<dbReference type="InterPro" id="IPR011701">
    <property type="entry name" value="MFS"/>
</dbReference>
<dbReference type="InterPro" id="IPR036259">
    <property type="entry name" value="MFS_trans_sf"/>
</dbReference>
<gene>
    <name evidence="5" type="ORF">BaRGS_00007349</name>
</gene>